<evidence type="ECO:0000313" key="2">
    <source>
        <dbReference type="EMBL" id="AEM79988.1"/>
    </source>
</evidence>
<keyword evidence="3" id="KW-1185">Reference proteome</keyword>
<dbReference type="eggNOG" id="COG2433">
    <property type="taxonomic scope" value="Bacteria"/>
</dbReference>
<reference evidence="2 3" key="1">
    <citation type="submission" date="2011-08" db="EMBL/GenBank/DDBJ databases">
        <title>Complete sequence of Thermoanaerobacter wiegelii Rt8.B1.</title>
        <authorList>
            <consortium name="US DOE Joint Genome Institute"/>
            <person name="Lucas S."/>
            <person name="Han J."/>
            <person name="Lapidus A."/>
            <person name="Cheng J.-F."/>
            <person name="Goodwin L."/>
            <person name="Pitluck S."/>
            <person name="Peters L."/>
            <person name="Mikhailova N."/>
            <person name="Zeytun A."/>
            <person name="Daligault H."/>
            <person name="Detter J.C."/>
            <person name="Han C."/>
            <person name="Tapia R."/>
            <person name="Land M."/>
            <person name="Hauser L."/>
            <person name="Kyrpides N."/>
            <person name="Ivanova N."/>
            <person name="Pagani I."/>
            <person name="Hemme C."/>
            <person name="Woyke T."/>
        </authorList>
    </citation>
    <scope>NUCLEOTIDE SEQUENCE [LARGE SCALE GENOMIC DNA]</scope>
    <source>
        <strain evidence="2 3">Rt8.B1</strain>
    </source>
</reference>
<gene>
    <name evidence="2" type="ORF">Thewi_2666</name>
</gene>
<proteinExistence type="predicted"/>
<dbReference type="EMBL" id="CP002991">
    <property type="protein sequence ID" value="AEM79988.1"/>
    <property type="molecule type" value="Genomic_DNA"/>
</dbReference>
<accession>G2MUG1</accession>
<evidence type="ECO:0000313" key="3">
    <source>
        <dbReference type="Proteomes" id="UP000008276"/>
    </source>
</evidence>
<dbReference type="RefSeq" id="WP_014063757.1">
    <property type="nucleotide sequence ID" value="NC_015958.1"/>
</dbReference>
<dbReference type="STRING" id="697303.Thewi_2666"/>
<name>G2MUG1_9THEO</name>
<dbReference type="Proteomes" id="UP000008276">
    <property type="component" value="Chromosome"/>
</dbReference>
<organism evidence="2 3">
    <name type="scientific">Thermoanaerobacter wiegelii Rt8.B1</name>
    <dbReference type="NCBI Taxonomy" id="697303"/>
    <lineage>
        <taxon>Bacteria</taxon>
        <taxon>Bacillati</taxon>
        <taxon>Bacillota</taxon>
        <taxon>Clostridia</taxon>
        <taxon>Thermoanaerobacterales</taxon>
        <taxon>Thermoanaerobacteraceae</taxon>
        <taxon>Thermoanaerobacter</taxon>
    </lineage>
</organism>
<dbReference type="AlphaFoldDB" id="G2MUG1"/>
<protein>
    <submittedName>
        <fullName evidence="2">Uncharacterized protein</fullName>
    </submittedName>
</protein>
<dbReference type="KEGG" id="twi:Thewi_2666"/>
<dbReference type="HOGENOM" id="CLU_1314889_0_0_9"/>
<keyword evidence="1" id="KW-0175">Coiled coil</keyword>
<feature type="coiled-coil region" evidence="1">
    <location>
        <begin position="112"/>
        <end position="202"/>
    </location>
</feature>
<sequence>MGCGGGLFRIFDYYGFPRSRGSYIGNSCDSYIQDDFEEKMTLLKRIYAEGIIDDKQFGMYKQMIYNNAISFEELMDIRMRNLNKTKQPEQNRNNDSTDSDFDAKMQKLQQARFKVLQVRDKLQQRIDELKAEKDKMESMAENVIKISEEKTEEFISRKIEIEESIQRLVKQDNELEKQIEEIDEMIKELQTKELEYEAIKLKEEIQNLK</sequence>
<evidence type="ECO:0000256" key="1">
    <source>
        <dbReference type="SAM" id="Coils"/>
    </source>
</evidence>